<dbReference type="CDD" id="cd00130">
    <property type="entry name" value="PAS"/>
    <property type="match status" value="1"/>
</dbReference>
<reference evidence="4 5" key="1">
    <citation type="journal article" date="2006" name="Nature">
        <title>Global trends of whole-genome duplications revealed by the ciliate Paramecium tetraurelia.</title>
        <authorList>
            <consortium name="Genoscope"/>
            <person name="Aury J.-M."/>
            <person name="Jaillon O."/>
            <person name="Duret L."/>
            <person name="Noel B."/>
            <person name="Jubin C."/>
            <person name="Porcel B.M."/>
            <person name="Segurens B."/>
            <person name="Daubin V."/>
            <person name="Anthouard V."/>
            <person name="Aiach N."/>
            <person name="Arnaiz O."/>
            <person name="Billaut A."/>
            <person name="Beisson J."/>
            <person name="Blanc I."/>
            <person name="Bouhouche K."/>
            <person name="Camara F."/>
            <person name="Duharcourt S."/>
            <person name="Guigo R."/>
            <person name="Gogendeau D."/>
            <person name="Katinka M."/>
            <person name="Keller A.-M."/>
            <person name="Kissmehl R."/>
            <person name="Klotz C."/>
            <person name="Koll F."/>
            <person name="Le Moue A."/>
            <person name="Lepere C."/>
            <person name="Malinsky S."/>
            <person name="Nowacki M."/>
            <person name="Nowak J.K."/>
            <person name="Plattner H."/>
            <person name="Poulain J."/>
            <person name="Ruiz F."/>
            <person name="Serrano V."/>
            <person name="Zagulski M."/>
            <person name="Dessen P."/>
            <person name="Betermier M."/>
            <person name="Weissenbach J."/>
            <person name="Scarpelli C."/>
            <person name="Schachter V."/>
            <person name="Sperling L."/>
            <person name="Meyer E."/>
            <person name="Cohen J."/>
            <person name="Wincker P."/>
        </authorList>
    </citation>
    <scope>NUCLEOTIDE SEQUENCE [LARGE SCALE GENOMIC DNA]</scope>
    <source>
        <strain evidence="4 5">Stock d4-2</strain>
    </source>
</reference>
<dbReference type="PANTHER" id="PTHR31600:SF2">
    <property type="entry name" value="GAMETE ENRICHED GENE 10 PROTEIN-RELATED"/>
    <property type="match status" value="1"/>
</dbReference>
<evidence type="ECO:0000259" key="3">
    <source>
        <dbReference type="PROSITE" id="PS50112"/>
    </source>
</evidence>
<feature type="transmembrane region" description="Helical" evidence="2">
    <location>
        <begin position="247"/>
        <end position="267"/>
    </location>
</feature>
<proteinExistence type="predicted"/>
<dbReference type="Pfam" id="PF13426">
    <property type="entry name" value="PAS_9"/>
    <property type="match status" value="1"/>
</dbReference>
<dbReference type="Proteomes" id="UP000000600">
    <property type="component" value="Unassembled WGS sequence"/>
</dbReference>
<feature type="transmembrane region" description="Helical" evidence="2">
    <location>
        <begin position="72"/>
        <end position="90"/>
    </location>
</feature>
<accession>A0EG31</accession>
<keyword evidence="2" id="KW-0472">Membrane</keyword>
<dbReference type="InterPro" id="IPR000014">
    <property type="entry name" value="PAS"/>
</dbReference>
<name>A0EG31_PARTE</name>
<dbReference type="InterPro" id="IPR035965">
    <property type="entry name" value="PAS-like_dom_sf"/>
</dbReference>
<dbReference type="STRING" id="5888.A0EG31"/>
<keyword evidence="2" id="KW-1133">Transmembrane helix</keyword>
<feature type="transmembrane region" description="Helical" evidence="2">
    <location>
        <begin position="304"/>
        <end position="324"/>
    </location>
</feature>
<feature type="transmembrane region" description="Helical" evidence="2">
    <location>
        <begin position="1214"/>
        <end position="1235"/>
    </location>
</feature>
<dbReference type="NCBIfam" id="TIGR00229">
    <property type="entry name" value="sensory_box"/>
    <property type="match status" value="1"/>
</dbReference>
<dbReference type="PROSITE" id="PS50112">
    <property type="entry name" value="PAS"/>
    <property type="match status" value="1"/>
</dbReference>
<dbReference type="OrthoDB" id="303837at2759"/>
<sequence>MFNRSSSDVNISQIIRLINEIKQSIYKVIYLMMKWEEESLYVAILFSIMQLLQITYLAFGPKILYVWNNEKAAMNLRSIFSYFIISSHLIGQEFKLYLTIFYLFFGLVLLAIVLFVVFAFAFKVPVLPLLLLKFLLKLFLTIGFLPIMLLFFGLLSCKVNSEGANIWFYNTDIECWGNEHYIHGIFAIVAILIFQILTSSTCLIYFESKYAYGNAYAQRSGRPYSYYHINVFIIIMSYQLLELPRFSSLFLTIYILSSFFLFYQIHTEKPFYNKVIQKLWSIITALNFWTSIMLLFAYLLEGQYFRDVIWGWVGGVPLITLIIINEQIFEVDLLGSNINRAISGQQIIILCEYLLSLLDKNDQHSLLMLDGFIEIHKQTCYRNDCVLKSKKILNDKNKHVSLQDMERYTVFIELISQMYYDGIKQFPQDVFLRLNYSYFLIDRLKLKQQALTELQQAEQSGASFDHEFIIYRYKRILEDDLQEQQQENLNQVDLVTEIAFQNQSKQLIQQIEKTSLVYVDFWAQLQEEIPDIGRIKVLGFKILDSVNQVEEQWNRLKRLNQKASKLNRLMGKYYSQVLNDEEIGIKLIQLSRMNQNDKFKAIDLEEIQNECLATITILTDVDKMGTISNLNKAACSLIGYAKTDLVNRKLNLIQPDLFSKYHDHFLENFLDKYQDSYSNQQVKEKSIYVKNKQGYIIPCQLHIRMIQTINAGVFMCGTIKQDIYHKPMSIFLCQTNGIIENINSTCIRMFGLELKSITIKPINILDIFPDILERKDELLQKAGGIVSYTFRTRSSKNDVSHNSLQDLDIEHSEVFENQSKQQIQYQCFLQEIKFQCIEDEIIQNKLQGYIIKFEKLKSQEKIQLYAQNKPIQNQTQFKFNCQSLTYVLDCASGVDSQDVTVKVDQSIFWEDQTKISQQITNDPQVQGSDSQKNYAEGIKIVRLIGDRIVEIEESKSEEYEDENMQSLIEQNENHDQDQKNEKETVNLYRSKGQLDQLLSQSKLPRTAINLIIFTNIMNTVLLLLAFLEYFINLDQYQNLIDSIPLVSYNNQRSSTLMSIQSIVQDLKAINYDQYPLLKDPQSGYLNVEKQFRGWFDKELQQLMMVQKELTLVSAEINENYLEFDDQYYMQNIKMASLEGGTQNYTFNEAVQSVIAKAMQINSSSLEEISDQNSDVYYIEYNVFNSLTQNLIIPAQYYRYNIISRGEILDTSATALLTAACIVLFILICSNLMFIIKIEVVNQAALQLFLDLDQKKIKSIYIKCENFITSLQVGDEDDDDFFSDNDENEEENENKEKDDGAHLLNGRKKKKKFRNSNQYYKHLILALLINILIMSAYFTYQFVSVQSETSSIIDLIPVFNQTSFAECYYRFSDNALRKSFEVEQYTFVGNSSMHVLNWLISELYNLDAAIHQIHSTNSDILDSEYLDVFNNIFILTPCDYIVQIDHEIDYETCQNFNDGVLQQGLSIGMAKFFENFRQLLNSYSSFNQSNDYDLTFQISENKRLNYMMNLANTDQAHNMRLMQLRYIKAAYEYINQALIQSVQKNANNSKNLKVALFISFNIFLFFIYFFIWIPLIFRILSDMLKSRQTLTIIPLQVIHRTASIRQYIRKIINH</sequence>
<feature type="region of interest" description="Disordered" evidence="1">
    <location>
        <begin position="1277"/>
        <end position="1300"/>
    </location>
</feature>
<feature type="compositionally biased region" description="Acidic residues" evidence="1">
    <location>
        <begin position="1277"/>
        <end position="1292"/>
    </location>
</feature>
<feature type="transmembrane region" description="Helical" evidence="2">
    <location>
        <begin position="181"/>
        <end position="204"/>
    </location>
</feature>
<dbReference type="GeneID" id="5047430"/>
<dbReference type="InterPro" id="IPR057352">
    <property type="entry name" value="TPR_TmcB/C"/>
</dbReference>
<feature type="domain" description="PAS" evidence="3">
    <location>
        <begin position="621"/>
        <end position="673"/>
    </location>
</feature>
<dbReference type="SUPFAM" id="SSF55785">
    <property type="entry name" value="PYP-like sensor domain (PAS domain)"/>
    <property type="match status" value="1"/>
</dbReference>
<evidence type="ECO:0000256" key="2">
    <source>
        <dbReference type="SAM" id="Phobius"/>
    </source>
</evidence>
<protein>
    <recommendedName>
        <fullName evidence="3">PAS domain-containing protein</fullName>
    </recommendedName>
</protein>
<evidence type="ECO:0000313" key="5">
    <source>
        <dbReference type="Proteomes" id="UP000000600"/>
    </source>
</evidence>
<dbReference type="HOGENOM" id="CLU_001391_0_0_1"/>
<dbReference type="KEGG" id="ptm:GSPATT00026595001"/>
<keyword evidence="5" id="KW-1185">Reference proteome</keyword>
<gene>
    <name evidence="4" type="ORF">GSPATT00026595001</name>
</gene>
<feature type="transmembrane region" description="Helical" evidence="2">
    <location>
        <begin position="96"/>
        <end position="122"/>
    </location>
</feature>
<feature type="transmembrane region" description="Helical" evidence="2">
    <location>
        <begin position="134"/>
        <end position="155"/>
    </location>
</feature>
<feature type="transmembrane region" description="Helical" evidence="2">
    <location>
        <begin position="1318"/>
        <end position="1339"/>
    </location>
</feature>
<feature type="transmembrane region" description="Helical" evidence="2">
    <location>
        <begin position="279"/>
        <end position="298"/>
    </location>
</feature>
<dbReference type="RefSeq" id="XP_001461645.1">
    <property type="nucleotide sequence ID" value="XM_001461608.1"/>
</dbReference>
<dbReference type="Gene3D" id="3.30.450.20">
    <property type="entry name" value="PAS domain"/>
    <property type="match status" value="1"/>
</dbReference>
<evidence type="ECO:0000313" key="4">
    <source>
        <dbReference type="EMBL" id="CAK94272.1"/>
    </source>
</evidence>
<dbReference type="InterPro" id="IPR052994">
    <property type="entry name" value="Tiny_macrocysts_regulators"/>
</dbReference>
<organism evidence="4 5">
    <name type="scientific">Paramecium tetraurelia</name>
    <dbReference type="NCBI Taxonomy" id="5888"/>
    <lineage>
        <taxon>Eukaryota</taxon>
        <taxon>Sar</taxon>
        <taxon>Alveolata</taxon>
        <taxon>Ciliophora</taxon>
        <taxon>Intramacronucleata</taxon>
        <taxon>Oligohymenophorea</taxon>
        <taxon>Peniculida</taxon>
        <taxon>Parameciidae</taxon>
        <taxon>Paramecium</taxon>
    </lineage>
</organism>
<dbReference type="eggNOG" id="ENOG502S0RD">
    <property type="taxonomic scope" value="Eukaryota"/>
</dbReference>
<dbReference type="InParanoid" id="A0EG31"/>
<evidence type="ECO:0000256" key="1">
    <source>
        <dbReference type="SAM" id="MobiDB-lite"/>
    </source>
</evidence>
<dbReference type="OMA" id="QDMERYT"/>
<dbReference type="EMBL" id="CT868676">
    <property type="protein sequence ID" value="CAK94272.1"/>
    <property type="molecule type" value="Genomic_DNA"/>
</dbReference>
<feature type="transmembrane region" description="Helical" evidence="2">
    <location>
        <begin position="1553"/>
        <end position="1576"/>
    </location>
</feature>
<feature type="transmembrane region" description="Helical" evidence="2">
    <location>
        <begin position="40"/>
        <end position="60"/>
    </location>
</feature>
<keyword evidence="2" id="KW-0812">Transmembrane</keyword>
<feature type="transmembrane region" description="Helical" evidence="2">
    <location>
        <begin position="1007"/>
        <end position="1031"/>
    </location>
</feature>
<dbReference type="Pfam" id="PF25474">
    <property type="entry name" value="TPR_TmcB"/>
    <property type="match status" value="1"/>
</dbReference>
<dbReference type="PANTHER" id="PTHR31600">
    <property type="entry name" value="TINY MACROCYSTS PROTEIN B-RELATED"/>
    <property type="match status" value="1"/>
</dbReference>